<dbReference type="SUPFAM" id="SSF54427">
    <property type="entry name" value="NTF2-like"/>
    <property type="match status" value="1"/>
</dbReference>
<dbReference type="Pfam" id="PF14534">
    <property type="entry name" value="DUF4440"/>
    <property type="match status" value="1"/>
</dbReference>
<feature type="domain" description="DUF4440" evidence="1">
    <location>
        <begin position="22"/>
        <end position="125"/>
    </location>
</feature>
<dbReference type="AlphaFoldDB" id="A0A3L7DUN3"/>
<comment type="caution">
    <text evidence="2">The sequence shown here is derived from an EMBL/GenBank/DDBJ whole genome shotgun (WGS) entry which is preliminary data.</text>
</comment>
<reference evidence="2 3" key="1">
    <citation type="submission" date="2018-07" db="EMBL/GenBank/DDBJ databases">
        <title>Halioglobus sp. genome submission.</title>
        <authorList>
            <person name="Ye M.-Q."/>
            <person name="Du Z.-J."/>
        </authorList>
    </citation>
    <scope>NUCLEOTIDE SEQUENCE [LARGE SCALE GENOMIC DNA]</scope>
    <source>
        <strain evidence="2 3">U0301</strain>
    </source>
</reference>
<evidence type="ECO:0000259" key="1">
    <source>
        <dbReference type="Pfam" id="PF14534"/>
    </source>
</evidence>
<dbReference type="InterPro" id="IPR027843">
    <property type="entry name" value="DUF4440"/>
</dbReference>
<protein>
    <submittedName>
        <fullName evidence="2">DUF4440 domain-containing protein</fullName>
    </submittedName>
</protein>
<accession>A0A3L7DUN3</accession>
<organism evidence="2 3">
    <name type="scientific">Seongchinamella sediminis</name>
    <dbReference type="NCBI Taxonomy" id="2283635"/>
    <lineage>
        <taxon>Bacteria</taxon>
        <taxon>Pseudomonadati</taxon>
        <taxon>Pseudomonadota</taxon>
        <taxon>Gammaproteobacteria</taxon>
        <taxon>Cellvibrionales</taxon>
        <taxon>Halieaceae</taxon>
        <taxon>Seongchinamella</taxon>
    </lineage>
</organism>
<keyword evidence="3" id="KW-1185">Reference proteome</keyword>
<name>A0A3L7DUN3_9GAMM</name>
<gene>
    <name evidence="2" type="ORF">DWB85_18335</name>
</gene>
<proteinExistence type="predicted"/>
<evidence type="ECO:0000313" key="2">
    <source>
        <dbReference type="EMBL" id="RLQ20310.1"/>
    </source>
</evidence>
<dbReference type="EMBL" id="QRAN01000032">
    <property type="protein sequence ID" value="RLQ20310.1"/>
    <property type="molecule type" value="Genomic_DNA"/>
</dbReference>
<sequence length="146" mass="16141">MLANKGNTMSDEANKEALRQQVLETERAFAATMAERDFDAFKTFLDENAIFFSGEKPLRGAEQVALAWKVFFRDQAAPFSWTPDTVEVLASGDLALSSGPVYDPEGKLVGRFNSIWRRQQSGEWLVVFDRGSDACPPAPAAHQEPG</sequence>
<dbReference type="Gene3D" id="3.10.450.50">
    <property type="match status" value="1"/>
</dbReference>
<dbReference type="OrthoDB" id="6385935at2"/>
<dbReference type="InterPro" id="IPR032710">
    <property type="entry name" value="NTF2-like_dom_sf"/>
</dbReference>
<evidence type="ECO:0000313" key="3">
    <source>
        <dbReference type="Proteomes" id="UP000265509"/>
    </source>
</evidence>
<dbReference type="Proteomes" id="UP000265509">
    <property type="component" value="Unassembled WGS sequence"/>
</dbReference>